<dbReference type="InParanoid" id="A0A251SQ02"/>
<keyword evidence="3" id="KW-1185">Reference proteome</keyword>
<dbReference type="EMBL" id="CM007902">
    <property type="protein sequence ID" value="OTG00917.1"/>
    <property type="molecule type" value="Genomic_DNA"/>
</dbReference>
<evidence type="ECO:0000313" key="3">
    <source>
        <dbReference type="Proteomes" id="UP000215914"/>
    </source>
</evidence>
<evidence type="ECO:0000313" key="2">
    <source>
        <dbReference type="EMBL" id="OTG00917.1"/>
    </source>
</evidence>
<reference evidence="3" key="1">
    <citation type="journal article" date="2017" name="Nature">
        <title>The sunflower genome provides insights into oil metabolism, flowering and Asterid evolution.</title>
        <authorList>
            <person name="Badouin H."/>
            <person name="Gouzy J."/>
            <person name="Grassa C.J."/>
            <person name="Murat F."/>
            <person name="Staton S.E."/>
            <person name="Cottret L."/>
            <person name="Lelandais-Briere C."/>
            <person name="Owens G.L."/>
            <person name="Carrere S."/>
            <person name="Mayjonade B."/>
            <person name="Legrand L."/>
            <person name="Gill N."/>
            <person name="Kane N.C."/>
            <person name="Bowers J.E."/>
            <person name="Hubner S."/>
            <person name="Bellec A."/>
            <person name="Berard A."/>
            <person name="Berges H."/>
            <person name="Blanchet N."/>
            <person name="Boniface M.C."/>
            <person name="Brunel D."/>
            <person name="Catrice O."/>
            <person name="Chaidir N."/>
            <person name="Claudel C."/>
            <person name="Donnadieu C."/>
            <person name="Faraut T."/>
            <person name="Fievet G."/>
            <person name="Helmstetter N."/>
            <person name="King M."/>
            <person name="Knapp S.J."/>
            <person name="Lai Z."/>
            <person name="Le Paslier M.C."/>
            <person name="Lippi Y."/>
            <person name="Lorenzon L."/>
            <person name="Mandel J.R."/>
            <person name="Marage G."/>
            <person name="Marchand G."/>
            <person name="Marquand E."/>
            <person name="Bret-Mestries E."/>
            <person name="Morien E."/>
            <person name="Nambeesan S."/>
            <person name="Nguyen T."/>
            <person name="Pegot-Espagnet P."/>
            <person name="Pouilly N."/>
            <person name="Raftis F."/>
            <person name="Sallet E."/>
            <person name="Schiex T."/>
            <person name="Thomas J."/>
            <person name="Vandecasteele C."/>
            <person name="Vares D."/>
            <person name="Vear F."/>
            <person name="Vautrin S."/>
            <person name="Crespi M."/>
            <person name="Mangin B."/>
            <person name="Burke J.M."/>
            <person name="Salse J."/>
            <person name="Munos S."/>
            <person name="Vincourt P."/>
            <person name="Rieseberg L.H."/>
            <person name="Langlade N.B."/>
        </authorList>
    </citation>
    <scope>NUCLEOTIDE SEQUENCE [LARGE SCALE GENOMIC DNA]</scope>
    <source>
        <strain evidence="3">cv. SF193</strain>
    </source>
</reference>
<sequence>MYQKLQRHTAASKLASPKKMLQQGSVGGVPSCTLPRKLFSTPAHAPNWNPFLGQVA</sequence>
<evidence type="ECO:0000256" key="1">
    <source>
        <dbReference type="SAM" id="MobiDB-lite"/>
    </source>
</evidence>
<protein>
    <submittedName>
        <fullName evidence="2">Uncharacterized protein</fullName>
    </submittedName>
</protein>
<accession>A0A251SQ02</accession>
<name>A0A251SQ02_HELAN</name>
<feature type="region of interest" description="Disordered" evidence="1">
    <location>
        <begin position="1"/>
        <end position="27"/>
    </location>
</feature>
<dbReference type="Proteomes" id="UP000215914">
    <property type="component" value="Chromosome 13"/>
</dbReference>
<organism evidence="2 3">
    <name type="scientific">Helianthus annuus</name>
    <name type="common">Common sunflower</name>
    <dbReference type="NCBI Taxonomy" id="4232"/>
    <lineage>
        <taxon>Eukaryota</taxon>
        <taxon>Viridiplantae</taxon>
        <taxon>Streptophyta</taxon>
        <taxon>Embryophyta</taxon>
        <taxon>Tracheophyta</taxon>
        <taxon>Spermatophyta</taxon>
        <taxon>Magnoliopsida</taxon>
        <taxon>eudicotyledons</taxon>
        <taxon>Gunneridae</taxon>
        <taxon>Pentapetalae</taxon>
        <taxon>asterids</taxon>
        <taxon>campanulids</taxon>
        <taxon>Asterales</taxon>
        <taxon>Asteraceae</taxon>
        <taxon>Asteroideae</taxon>
        <taxon>Heliantheae alliance</taxon>
        <taxon>Heliantheae</taxon>
        <taxon>Helianthus</taxon>
    </lineage>
</organism>
<proteinExistence type="predicted"/>
<dbReference type="AlphaFoldDB" id="A0A251SQ02"/>
<gene>
    <name evidence="2" type="ORF">HannXRQ_Chr13g0396391</name>
</gene>